<dbReference type="FunFam" id="1.20.1050.10:FF:000004">
    <property type="entry name" value="Glutathione S-transferase F2"/>
    <property type="match status" value="1"/>
</dbReference>
<dbReference type="GO" id="GO:0043295">
    <property type="term" value="F:glutathione binding"/>
    <property type="evidence" value="ECO:0007669"/>
    <property type="project" value="TreeGrafter"/>
</dbReference>
<evidence type="ECO:0000259" key="5">
    <source>
        <dbReference type="PROSITE" id="PS50404"/>
    </source>
</evidence>
<comment type="caution">
    <text evidence="7">The sequence shown here is derived from an EMBL/GenBank/DDBJ whole genome shotgun (WGS) entry which is preliminary data.</text>
</comment>
<dbReference type="GO" id="GO:0009636">
    <property type="term" value="P:response to toxic substance"/>
    <property type="evidence" value="ECO:0007669"/>
    <property type="project" value="UniProtKB-ARBA"/>
</dbReference>
<dbReference type="PROSITE" id="PS50405">
    <property type="entry name" value="GST_CTER"/>
    <property type="match status" value="1"/>
</dbReference>
<dbReference type="GO" id="GO:0006749">
    <property type="term" value="P:glutathione metabolic process"/>
    <property type="evidence" value="ECO:0007669"/>
    <property type="project" value="TreeGrafter"/>
</dbReference>
<dbReference type="AlphaFoldDB" id="A0A9P5XFL7"/>
<dbReference type="PANTHER" id="PTHR43900">
    <property type="entry name" value="GLUTATHIONE S-TRANSFERASE RHO"/>
    <property type="match status" value="1"/>
</dbReference>
<protein>
    <recommendedName>
        <fullName evidence="2">glutathione transferase</fullName>
        <ecNumber evidence="2">2.5.1.18</ecNumber>
    </recommendedName>
</protein>
<evidence type="ECO:0000313" key="7">
    <source>
        <dbReference type="EMBL" id="KAF9448595.1"/>
    </source>
</evidence>
<keyword evidence="3" id="KW-0808">Transferase</keyword>
<feature type="domain" description="GST C-terminal" evidence="6">
    <location>
        <begin position="89"/>
        <end position="215"/>
    </location>
</feature>
<feature type="domain" description="GST N-terminal" evidence="5">
    <location>
        <begin position="1"/>
        <end position="82"/>
    </location>
</feature>
<keyword evidence="8" id="KW-1185">Reference proteome</keyword>
<evidence type="ECO:0000256" key="2">
    <source>
        <dbReference type="ARBA" id="ARBA00012452"/>
    </source>
</evidence>
<dbReference type="CDD" id="cd03053">
    <property type="entry name" value="GST_N_Phi"/>
    <property type="match status" value="1"/>
</dbReference>
<evidence type="ECO:0000259" key="6">
    <source>
        <dbReference type="PROSITE" id="PS50405"/>
    </source>
</evidence>
<comment type="catalytic activity">
    <reaction evidence="4">
        <text>RX + glutathione = an S-substituted glutathione + a halide anion + H(+)</text>
        <dbReference type="Rhea" id="RHEA:16437"/>
        <dbReference type="ChEBI" id="CHEBI:15378"/>
        <dbReference type="ChEBI" id="CHEBI:16042"/>
        <dbReference type="ChEBI" id="CHEBI:17792"/>
        <dbReference type="ChEBI" id="CHEBI:57925"/>
        <dbReference type="ChEBI" id="CHEBI:90779"/>
        <dbReference type="EC" id="2.5.1.18"/>
    </reaction>
</comment>
<dbReference type="Pfam" id="PF00043">
    <property type="entry name" value="GST_C"/>
    <property type="match status" value="1"/>
</dbReference>
<dbReference type="Gene3D" id="3.40.30.10">
    <property type="entry name" value="Glutaredoxin"/>
    <property type="match status" value="1"/>
</dbReference>
<gene>
    <name evidence="7" type="ORF">P691DRAFT_704680</name>
</gene>
<dbReference type="InterPro" id="IPR004046">
    <property type="entry name" value="GST_C"/>
</dbReference>
<dbReference type="SFLD" id="SFLDG01154">
    <property type="entry name" value="Main.5:_Phi-like"/>
    <property type="match status" value="1"/>
</dbReference>
<dbReference type="PANTHER" id="PTHR43900:SF3">
    <property type="entry name" value="GLUTATHIONE S-TRANSFERASE RHO"/>
    <property type="match status" value="1"/>
</dbReference>
<comment type="similarity">
    <text evidence="1">Belongs to the GST superfamily. Phi family.</text>
</comment>
<dbReference type="FunFam" id="3.40.30.10:FF:000016">
    <property type="entry name" value="Glutathione S-transferase F2"/>
    <property type="match status" value="1"/>
</dbReference>
<dbReference type="InterPro" id="IPR036249">
    <property type="entry name" value="Thioredoxin-like_sf"/>
</dbReference>
<dbReference type="InterPro" id="IPR010987">
    <property type="entry name" value="Glutathione-S-Trfase_C-like"/>
</dbReference>
<dbReference type="SUPFAM" id="SSF47616">
    <property type="entry name" value="GST C-terminal domain-like"/>
    <property type="match status" value="1"/>
</dbReference>
<dbReference type="SFLD" id="SFLDS00019">
    <property type="entry name" value="Glutathione_Transferase_(cytos"/>
    <property type="match status" value="1"/>
</dbReference>
<dbReference type="SFLD" id="SFLDG00358">
    <property type="entry name" value="Main_(cytGST)"/>
    <property type="match status" value="1"/>
</dbReference>
<evidence type="ECO:0000313" key="8">
    <source>
        <dbReference type="Proteomes" id="UP000807342"/>
    </source>
</evidence>
<dbReference type="EMBL" id="MU151156">
    <property type="protein sequence ID" value="KAF9448595.1"/>
    <property type="molecule type" value="Genomic_DNA"/>
</dbReference>
<dbReference type="InterPro" id="IPR004045">
    <property type="entry name" value="Glutathione_S-Trfase_N"/>
</dbReference>
<evidence type="ECO:0000256" key="4">
    <source>
        <dbReference type="ARBA" id="ARBA00047960"/>
    </source>
</evidence>
<dbReference type="SUPFAM" id="SSF52833">
    <property type="entry name" value="Thioredoxin-like"/>
    <property type="match status" value="1"/>
</dbReference>
<dbReference type="OrthoDB" id="249703at2759"/>
<dbReference type="PROSITE" id="PS50404">
    <property type="entry name" value="GST_NTER"/>
    <property type="match status" value="1"/>
</dbReference>
<organism evidence="7 8">
    <name type="scientific">Macrolepiota fuliginosa MF-IS2</name>
    <dbReference type="NCBI Taxonomy" id="1400762"/>
    <lineage>
        <taxon>Eukaryota</taxon>
        <taxon>Fungi</taxon>
        <taxon>Dikarya</taxon>
        <taxon>Basidiomycota</taxon>
        <taxon>Agaricomycotina</taxon>
        <taxon>Agaricomycetes</taxon>
        <taxon>Agaricomycetidae</taxon>
        <taxon>Agaricales</taxon>
        <taxon>Agaricineae</taxon>
        <taxon>Agaricaceae</taxon>
        <taxon>Macrolepiota</taxon>
    </lineage>
</organism>
<evidence type="ECO:0000256" key="3">
    <source>
        <dbReference type="ARBA" id="ARBA00022679"/>
    </source>
</evidence>
<dbReference type="Gene3D" id="1.20.1050.10">
    <property type="match status" value="1"/>
</dbReference>
<sequence>MVVKLYGVAVSPNVTRVGMILHEKNVPFEFITVKYSEGEHKSPEYLAKQPFGQIPYLDDDGFIIYESRAIARYIAEKYADQGTKLIPTDVQGRALFEQAASIETSHFDAHVVPILVEGVLKKMRNLEPDKAKYEEAMIALASKLDVYEQILSKQRYLAGNELTLADLFHIPFGDILPKAGCNAIQERPNVARWFSELAGRPSWQAVKDGAIKSTV</sequence>
<dbReference type="GO" id="GO:0004364">
    <property type="term" value="F:glutathione transferase activity"/>
    <property type="evidence" value="ECO:0007669"/>
    <property type="project" value="UniProtKB-EC"/>
</dbReference>
<accession>A0A9P5XFL7</accession>
<evidence type="ECO:0000256" key="1">
    <source>
        <dbReference type="ARBA" id="ARBA00010128"/>
    </source>
</evidence>
<dbReference type="InterPro" id="IPR036282">
    <property type="entry name" value="Glutathione-S-Trfase_C_sf"/>
</dbReference>
<dbReference type="EC" id="2.5.1.18" evidence="2"/>
<proteinExistence type="inferred from homology"/>
<name>A0A9P5XFL7_9AGAR</name>
<dbReference type="InterPro" id="IPR040079">
    <property type="entry name" value="Glutathione_S-Trfase"/>
</dbReference>
<dbReference type="Pfam" id="PF02798">
    <property type="entry name" value="GST_N"/>
    <property type="match status" value="1"/>
</dbReference>
<dbReference type="Proteomes" id="UP000807342">
    <property type="component" value="Unassembled WGS sequence"/>
</dbReference>
<reference evidence="7" key="1">
    <citation type="submission" date="2020-11" db="EMBL/GenBank/DDBJ databases">
        <authorList>
            <consortium name="DOE Joint Genome Institute"/>
            <person name="Ahrendt S."/>
            <person name="Riley R."/>
            <person name="Andreopoulos W."/>
            <person name="Labutti K."/>
            <person name="Pangilinan J."/>
            <person name="Ruiz-Duenas F.J."/>
            <person name="Barrasa J.M."/>
            <person name="Sanchez-Garcia M."/>
            <person name="Camarero S."/>
            <person name="Miyauchi S."/>
            <person name="Serrano A."/>
            <person name="Linde D."/>
            <person name="Babiker R."/>
            <person name="Drula E."/>
            <person name="Ayuso-Fernandez I."/>
            <person name="Pacheco R."/>
            <person name="Padilla G."/>
            <person name="Ferreira P."/>
            <person name="Barriuso J."/>
            <person name="Kellner H."/>
            <person name="Castanera R."/>
            <person name="Alfaro M."/>
            <person name="Ramirez L."/>
            <person name="Pisabarro A.G."/>
            <person name="Kuo A."/>
            <person name="Tritt A."/>
            <person name="Lipzen A."/>
            <person name="He G."/>
            <person name="Yan M."/>
            <person name="Ng V."/>
            <person name="Cullen D."/>
            <person name="Martin F."/>
            <person name="Rosso M.-N."/>
            <person name="Henrissat B."/>
            <person name="Hibbett D."/>
            <person name="Martinez A.T."/>
            <person name="Grigoriev I.V."/>
        </authorList>
    </citation>
    <scope>NUCLEOTIDE SEQUENCE</scope>
    <source>
        <strain evidence="7">MF-IS2</strain>
    </source>
</reference>
<dbReference type="GO" id="GO:0005737">
    <property type="term" value="C:cytoplasm"/>
    <property type="evidence" value="ECO:0007669"/>
    <property type="project" value="TreeGrafter"/>
</dbReference>